<keyword evidence="1" id="KW-1133">Transmembrane helix</keyword>
<evidence type="ECO:0000313" key="2">
    <source>
        <dbReference type="EMBL" id="PJJ81626.1"/>
    </source>
</evidence>
<dbReference type="Pfam" id="PF05656">
    <property type="entry name" value="DUF805"/>
    <property type="match status" value="1"/>
</dbReference>
<comment type="caution">
    <text evidence="2">The sequence shown here is derived from an EMBL/GenBank/DDBJ whole genome shotgun (WGS) entry which is preliminary data.</text>
</comment>
<keyword evidence="3" id="KW-1185">Reference proteome</keyword>
<accession>A0A2M9D7C6</accession>
<dbReference type="AlphaFoldDB" id="A0A2M9D7C6"/>
<gene>
    <name evidence="2" type="ORF">CLV85_0803</name>
</gene>
<dbReference type="RefSeq" id="WP_100388291.1">
    <property type="nucleotide sequence ID" value="NZ_BMZU01000001.1"/>
</dbReference>
<feature type="transmembrane region" description="Helical" evidence="1">
    <location>
        <begin position="141"/>
        <end position="159"/>
    </location>
</feature>
<keyword evidence="1" id="KW-0812">Transmembrane</keyword>
<evidence type="ECO:0000313" key="3">
    <source>
        <dbReference type="Proteomes" id="UP000231742"/>
    </source>
</evidence>
<proteinExistence type="predicted"/>
<dbReference type="PANTHER" id="PTHR34980">
    <property type="entry name" value="INNER MEMBRANE PROTEIN-RELATED-RELATED"/>
    <property type="match status" value="1"/>
</dbReference>
<dbReference type="GO" id="GO:0005886">
    <property type="term" value="C:plasma membrane"/>
    <property type="evidence" value="ECO:0007669"/>
    <property type="project" value="TreeGrafter"/>
</dbReference>
<reference evidence="2 3" key="1">
    <citation type="submission" date="2017-11" db="EMBL/GenBank/DDBJ databases">
        <title>Genomic Encyclopedia of Archaeal and Bacterial Type Strains, Phase II (KMG-II): From Individual Species to Whole Genera.</title>
        <authorList>
            <person name="Goeker M."/>
        </authorList>
    </citation>
    <scope>NUCLEOTIDE SEQUENCE [LARGE SCALE GENOMIC DNA]</scope>
    <source>
        <strain evidence="2 3">DSM 16400</strain>
    </source>
</reference>
<dbReference type="OrthoDB" id="9812349at2"/>
<keyword evidence="1" id="KW-0472">Membrane</keyword>
<evidence type="ECO:0000256" key="1">
    <source>
        <dbReference type="SAM" id="Phobius"/>
    </source>
</evidence>
<dbReference type="InterPro" id="IPR008523">
    <property type="entry name" value="DUF805"/>
</dbReference>
<feature type="transmembrane region" description="Helical" evidence="1">
    <location>
        <begin position="105"/>
        <end position="129"/>
    </location>
</feature>
<organism evidence="2 3">
    <name type="scientific">Salinibacterium amurskyense</name>
    <dbReference type="NCBI Taxonomy" id="205941"/>
    <lineage>
        <taxon>Bacteria</taxon>
        <taxon>Bacillati</taxon>
        <taxon>Actinomycetota</taxon>
        <taxon>Actinomycetes</taxon>
        <taxon>Micrococcales</taxon>
        <taxon>Microbacteriaceae</taxon>
        <taxon>Salinibacterium</taxon>
    </lineage>
</organism>
<name>A0A2M9D7C6_9MICO</name>
<dbReference type="EMBL" id="PGFH01000001">
    <property type="protein sequence ID" value="PJJ81626.1"/>
    <property type="molecule type" value="Genomic_DNA"/>
</dbReference>
<dbReference type="PANTHER" id="PTHR34980:SF2">
    <property type="entry name" value="INNER MEMBRANE PROTEIN YHAH-RELATED"/>
    <property type="match status" value="1"/>
</dbReference>
<dbReference type="Proteomes" id="UP000231742">
    <property type="component" value="Unassembled WGS sequence"/>
</dbReference>
<feature type="transmembrane region" description="Helical" evidence="1">
    <location>
        <begin position="46"/>
        <end position="68"/>
    </location>
</feature>
<protein>
    <submittedName>
        <fullName evidence="2">Uncharacterized membrane protein YhaH (DUF805 family)</fullName>
    </submittedName>
</protein>
<sequence>MTSTAAAALTLDPKSAPLPGASMRVAMRRFFDRSFRMRGRASRSEYWWWMLVNIIIVTALQVVAPLLVAGRPMGDQLTFGPFGSFVYPTVSIASWNGEMTADSTVLVSLSFIVGGWVLLTAIPGIAIAVRRLHDSNLSGGWAFLAVFPLGAFIVLGLALRSSRPEGLRFD</sequence>